<keyword evidence="8" id="KW-1185">Reference proteome</keyword>
<keyword evidence="3 5" id="KW-1133">Transmembrane helix</keyword>
<dbReference type="GO" id="GO:0005886">
    <property type="term" value="C:plasma membrane"/>
    <property type="evidence" value="ECO:0007669"/>
    <property type="project" value="UniProtKB-SubCell"/>
</dbReference>
<dbReference type="SUPFAM" id="SSF161098">
    <property type="entry name" value="MetI-like"/>
    <property type="match status" value="2"/>
</dbReference>
<keyword evidence="2 5" id="KW-0812">Transmembrane</keyword>
<evidence type="ECO:0000256" key="4">
    <source>
        <dbReference type="ARBA" id="ARBA00023136"/>
    </source>
</evidence>
<dbReference type="PANTHER" id="PTHR42744:SF1">
    <property type="entry name" value="BINDING-PROTEIN-DEPENDENT TRANSPORT SYSTEMS INNER MEMBRANE COMPONENT"/>
    <property type="match status" value="1"/>
</dbReference>
<feature type="transmembrane region" description="Helical" evidence="5">
    <location>
        <begin position="451"/>
        <end position="474"/>
    </location>
</feature>
<feature type="domain" description="ABC transmembrane type-1" evidence="6">
    <location>
        <begin position="45"/>
        <end position="236"/>
    </location>
</feature>
<organism evidence="7 8">
    <name type="scientific">Acidomonas methanolica NBRC 104435</name>
    <dbReference type="NCBI Taxonomy" id="1231351"/>
    <lineage>
        <taxon>Bacteria</taxon>
        <taxon>Pseudomonadati</taxon>
        <taxon>Pseudomonadota</taxon>
        <taxon>Alphaproteobacteria</taxon>
        <taxon>Acetobacterales</taxon>
        <taxon>Acetobacteraceae</taxon>
        <taxon>Acidomonas</taxon>
    </lineage>
</organism>
<dbReference type="InterPro" id="IPR000515">
    <property type="entry name" value="MetI-like"/>
</dbReference>
<evidence type="ECO:0000313" key="7">
    <source>
        <dbReference type="EMBL" id="GAJ29404.1"/>
    </source>
</evidence>
<dbReference type="GO" id="GO:0055085">
    <property type="term" value="P:transmembrane transport"/>
    <property type="evidence" value="ECO:0007669"/>
    <property type="project" value="InterPro"/>
</dbReference>
<dbReference type="AlphaFoldDB" id="A0A023D5P8"/>
<feature type="domain" description="ABC transmembrane type-1" evidence="6">
    <location>
        <begin position="341"/>
        <end position="536"/>
    </location>
</feature>
<evidence type="ECO:0000313" key="8">
    <source>
        <dbReference type="Proteomes" id="UP000019760"/>
    </source>
</evidence>
<dbReference type="EMBL" id="BAND01000060">
    <property type="protein sequence ID" value="GAJ29404.1"/>
    <property type="molecule type" value="Genomic_DNA"/>
</dbReference>
<protein>
    <submittedName>
        <fullName evidence="7">ABC transporter</fullName>
    </submittedName>
</protein>
<name>A0A023D5P8_ACIMT</name>
<dbReference type="InterPro" id="IPR035906">
    <property type="entry name" value="MetI-like_sf"/>
</dbReference>
<comment type="caution">
    <text evidence="7">The sequence shown here is derived from an EMBL/GenBank/DDBJ whole genome shotgun (WGS) entry which is preliminary data.</text>
</comment>
<evidence type="ECO:0000256" key="3">
    <source>
        <dbReference type="ARBA" id="ARBA00022989"/>
    </source>
</evidence>
<sequence length="555" mass="58744">MHRMNDRRTDRLALAALGAVALAVSVYGSGGAHPAGMARAALSALPESMAVTALRFVLALGCGMILTTLLGIACVPLRRFGFLGLAGVRVMEIAPPIGVLALLLTLVTTRTAHETVLLLAAAAPAIWGAGRAIGEAIATVPADLHAATLGMGMTGWQRLWRLEVPFSIPAGMRALRVALPVCWMTLLAGEMLGAEKLFAPGLGGMAIAAAQSGAVGLILLDALACAVLVTAFDRMMMAPALAWAARFDGGGTAGMRLVWLLAIWRRWKILNRLSTIGHAVVIQLGMIRFGRPPRGREADSDACPTAGRDAELFWWVVLAAAVAMLAVFPPSGLRLLDLGLVIENALFTTLRVLLTCGLAGVTALLLASHIGARSRLEGPIRLLALYPPVLLYPLMAAFVLDWGLHPGVWLTALVFPGTFLLMLLALMGGMRAMPPDLMRAARSLDLRGALLWRRLLLPGLAVPLADGAFAAFMWCWNATLMADALSWKGIPVHTPGLGSLMNRALATDDAQHAALTLVAATVVVLMLSQLAWSKLRAQLALRFTLSPRVPSGRAY</sequence>
<evidence type="ECO:0000256" key="5">
    <source>
        <dbReference type="RuleBase" id="RU363032"/>
    </source>
</evidence>
<feature type="transmembrane region" description="Helical" evidence="5">
    <location>
        <begin position="312"/>
        <end position="330"/>
    </location>
</feature>
<feature type="transmembrane region" description="Helical" evidence="5">
    <location>
        <begin position="56"/>
        <end position="75"/>
    </location>
</feature>
<feature type="transmembrane region" description="Helical" evidence="5">
    <location>
        <begin position="510"/>
        <end position="532"/>
    </location>
</feature>
<evidence type="ECO:0000256" key="1">
    <source>
        <dbReference type="ARBA" id="ARBA00004651"/>
    </source>
</evidence>
<dbReference type="Proteomes" id="UP000019760">
    <property type="component" value="Unassembled WGS sequence"/>
</dbReference>
<reference evidence="8" key="1">
    <citation type="journal article" date="2014" name="FEMS Microbiol. Lett.">
        <title>Draft Genomic DNA Sequence of the Facultatively Methylotrophic Bacterium Acidomonas methanolica type strain MB58.</title>
        <authorList>
            <person name="Higashiura N."/>
            <person name="Hadano H."/>
            <person name="Hirakawa H."/>
            <person name="Matsutani M."/>
            <person name="Takabe S."/>
            <person name="Matsushita K."/>
            <person name="Azuma Y."/>
        </authorList>
    </citation>
    <scope>NUCLEOTIDE SEQUENCE [LARGE SCALE GENOMIC DNA]</scope>
    <source>
        <strain evidence="8">MB58</strain>
    </source>
</reference>
<evidence type="ECO:0000256" key="2">
    <source>
        <dbReference type="ARBA" id="ARBA00022692"/>
    </source>
</evidence>
<feature type="transmembrane region" description="Helical" evidence="5">
    <location>
        <begin position="82"/>
        <end position="107"/>
    </location>
</feature>
<proteinExistence type="inferred from homology"/>
<accession>A0A023D5P8</accession>
<dbReference type="Pfam" id="PF00528">
    <property type="entry name" value="BPD_transp_1"/>
    <property type="match status" value="2"/>
</dbReference>
<feature type="transmembrane region" description="Helical" evidence="5">
    <location>
        <begin position="382"/>
        <end position="402"/>
    </location>
</feature>
<feature type="transmembrane region" description="Helical" evidence="5">
    <location>
        <begin position="350"/>
        <end position="370"/>
    </location>
</feature>
<keyword evidence="4 5" id="KW-0472">Membrane</keyword>
<dbReference type="CDD" id="cd06261">
    <property type="entry name" value="TM_PBP2"/>
    <property type="match status" value="1"/>
</dbReference>
<keyword evidence="5" id="KW-0813">Transport</keyword>
<gene>
    <name evidence="7" type="ORF">Amme_060_040</name>
</gene>
<comment type="subcellular location">
    <subcellularLocation>
        <location evidence="1 5">Cell membrane</location>
        <topology evidence="1 5">Multi-pass membrane protein</topology>
    </subcellularLocation>
</comment>
<reference evidence="7 8" key="2">
    <citation type="journal article" date="2014" name="FEMS Microbiol. Lett.">
        <title>Draft genomic DNA sequence of the facultatively methylotrophic bacterium Acidomonas methanolica type strain MB58.</title>
        <authorList>
            <person name="Higashiura N."/>
            <person name="Hadano H."/>
            <person name="Hirakawa H."/>
            <person name="Matsutani M."/>
            <person name="Takabe S."/>
            <person name="Matsushita K."/>
            <person name="Azuma Y."/>
        </authorList>
    </citation>
    <scope>NUCLEOTIDE SEQUENCE [LARGE SCALE GENOMIC DNA]</scope>
    <source>
        <strain evidence="7 8">MB58</strain>
    </source>
</reference>
<feature type="transmembrane region" description="Helical" evidence="5">
    <location>
        <begin position="408"/>
        <end position="430"/>
    </location>
</feature>
<feature type="transmembrane region" description="Helical" evidence="5">
    <location>
        <begin position="206"/>
        <end position="231"/>
    </location>
</feature>
<comment type="similarity">
    <text evidence="5">Belongs to the binding-protein-dependent transport system permease family.</text>
</comment>
<evidence type="ECO:0000259" key="6">
    <source>
        <dbReference type="PROSITE" id="PS50928"/>
    </source>
</evidence>
<dbReference type="OrthoDB" id="9806809at2"/>
<dbReference type="PROSITE" id="PS50928">
    <property type="entry name" value="ABC_TM1"/>
    <property type="match status" value="2"/>
</dbReference>
<dbReference type="Gene3D" id="1.10.3720.10">
    <property type="entry name" value="MetI-like"/>
    <property type="match status" value="2"/>
</dbReference>
<dbReference type="PANTHER" id="PTHR42744">
    <property type="entry name" value="BINDING-PROTEIN-DEPENDENT TRANSPORT SYSTEMS INNER MEMBRANE COMPONENT"/>
    <property type="match status" value="1"/>
</dbReference>